<dbReference type="PANTHER" id="PTHR46670">
    <property type="entry name" value="ENDO/EXONUCLEASE/PHOSPHATASE DOMAIN-CONTAINING PROTEIN"/>
    <property type="match status" value="1"/>
</dbReference>
<name>E9HH79_DAPPU</name>
<dbReference type="GO" id="GO:0003824">
    <property type="term" value="F:catalytic activity"/>
    <property type="evidence" value="ECO:0007669"/>
    <property type="project" value="InterPro"/>
</dbReference>
<sequence>MALLRSELVDLCSSPLSSLRLPADAYYVISSLGIASRRTHRGCRSGKSARRARAAKRFLPFGLINANSANNKFSVADGPDDARALCPEGFSSVQVSCDSVNQGGGVALLYRDSIVATDKHQCVPQSHPTTFEYMSLALTVNSVVVRLVVIYRPPKSSLAFFIQEFAECLELLSASTEKLLIMGDFNIHVDRPDSPAVVDATHIDGHTLDLVITRSSDDFIYDSFVSDFISDHFPVISVYNAAVTAGLDRLAPMKSKMCIVRPSSPWFSGEISAERRRCRKLERVWRRRRLTIDKDILLHHIRQLRKLMNDTRPRSSNRRLMKWVTTGVAYSSCWTDVYRETKCRSFPCMLIRPPSLTGLDDTSMRKLSTFVQTWMPRKPLQSTRLHLPRILSYPCLAWFYPPRFVKLMTNVRPSLPLSIPFPPIF</sequence>
<dbReference type="OrthoDB" id="416454at2759"/>
<organism evidence="2 3">
    <name type="scientific">Daphnia pulex</name>
    <name type="common">Water flea</name>
    <dbReference type="NCBI Taxonomy" id="6669"/>
    <lineage>
        <taxon>Eukaryota</taxon>
        <taxon>Metazoa</taxon>
        <taxon>Ecdysozoa</taxon>
        <taxon>Arthropoda</taxon>
        <taxon>Crustacea</taxon>
        <taxon>Branchiopoda</taxon>
        <taxon>Diplostraca</taxon>
        <taxon>Cladocera</taxon>
        <taxon>Anomopoda</taxon>
        <taxon>Daphniidae</taxon>
        <taxon>Daphnia</taxon>
    </lineage>
</organism>
<dbReference type="InterPro" id="IPR005135">
    <property type="entry name" value="Endo/exonuclease/phosphatase"/>
</dbReference>
<evidence type="ECO:0000313" key="3">
    <source>
        <dbReference type="Proteomes" id="UP000000305"/>
    </source>
</evidence>
<evidence type="ECO:0000313" key="2">
    <source>
        <dbReference type="EMBL" id="EFX68894.1"/>
    </source>
</evidence>
<dbReference type="EMBL" id="GL732646">
    <property type="protein sequence ID" value="EFX68894.1"/>
    <property type="molecule type" value="Genomic_DNA"/>
</dbReference>
<dbReference type="AlphaFoldDB" id="E9HH79"/>
<proteinExistence type="predicted"/>
<dbReference type="PANTHER" id="PTHR46670:SF3">
    <property type="entry name" value="ENDONUCLEASE_EXONUCLEASE_PHOSPHATASE DOMAIN-CONTAINING PROTEIN"/>
    <property type="match status" value="1"/>
</dbReference>
<protein>
    <recommendedName>
        <fullName evidence="1">Endonuclease/exonuclease/phosphatase domain-containing protein</fullName>
    </recommendedName>
</protein>
<feature type="domain" description="Endonuclease/exonuclease/phosphatase" evidence="1">
    <location>
        <begin position="97"/>
        <end position="232"/>
    </location>
</feature>
<keyword evidence="3" id="KW-1185">Reference proteome</keyword>
<dbReference type="SUPFAM" id="SSF56219">
    <property type="entry name" value="DNase I-like"/>
    <property type="match status" value="1"/>
</dbReference>
<accession>E9HH79</accession>
<dbReference type="KEGG" id="dpx:DAPPUDRAFT_114159"/>
<dbReference type="InParanoid" id="E9HH79"/>
<dbReference type="Proteomes" id="UP000000305">
    <property type="component" value="Unassembled WGS sequence"/>
</dbReference>
<dbReference type="InterPro" id="IPR036691">
    <property type="entry name" value="Endo/exonu/phosph_ase_sf"/>
</dbReference>
<dbReference type="HOGENOM" id="CLU_646010_0_0_1"/>
<dbReference type="Pfam" id="PF03372">
    <property type="entry name" value="Exo_endo_phos"/>
    <property type="match status" value="1"/>
</dbReference>
<evidence type="ECO:0000259" key="1">
    <source>
        <dbReference type="Pfam" id="PF03372"/>
    </source>
</evidence>
<reference evidence="2 3" key="1">
    <citation type="journal article" date="2011" name="Science">
        <title>The ecoresponsive genome of Daphnia pulex.</title>
        <authorList>
            <person name="Colbourne J.K."/>
            <person name="Pfrender M.E."/>
            <person name="Gilbert D."/>
            <person name="Thomas W.K."/>
            <person name="Tucker A."/>
            <person name="Oakley T.H."/>
            <person name="Tokishita S."/>
            <person name="Aerts A."/>
            <person name="Arnold G.J."/>
            <person name="Basu M.K."/>
            <person name="Bauer D.J."/>
            <person name="Caceres C.E."/>
            <person name="Carmel L."/>
            <person name="Casola C."/>
            <person name="Choi J.H."/>
            <person name="Detter J.C."/>
            <person name="Dong Q."/>
            <person name="Dusheyko S."/>
            <person name="Eads B.D."/>
            <person name="Frohlich T."/>
            <person name="Geiler-Samerotte K.A."/>
            <person name="Gerlach D."/>
            <person name="Hatcher P."/>
            <person name="Jogdeo S."/>
            <person name="Krijgsveld J."/>
            <person name="Kriventseva E.V."/>
            <person name="Kultz D."/>
            <person name="Laforsch C."/>
            <person name="Lindquist E."/>
            <person name="Lopez J."/>
            <person name="Manak J.R."/>
            <person name="Muller J."/>
            <person name="Pangilinan J."/>
            <person name="Patwardhan R.P."/>
            <person name="Pitluck S."/>
            <person name="Pritham E.J."/>
            <person name="Rechtsteiner A."/>
            <person name="Rho M."/>
            <person name="Rogozin I.B."/>
            <person name="Sakarya O."/>
            <person name="Salamov A."/>
            <person name="Schaack S."/>
            <person name="Shapiro H."/>
            <person name="Shiga Y."/>
            <person name="Skalitzky C."/>
            <person name="Smith Z."/>
            <person name="Souvorov A."/>
            <person name="Sung W."/>
            <person name="Tang Z."/>
            <person name="Tsuchiya D."/>
            <person name="Tu H."/>
            <person name="Vos H."/>
            <person name="Wang M."/>
            <person name="Wolf Y.I."/>
            <person name="Yamagata H."/>
            <person name="Yamada T."/>
            <person name="Ye Y."/>
            <person name="Shaw J.R."/>
            <person name="Andrews J."/>
            <person name="Crease T.J."/>
            <person name="Tang H."/>
            <person name="Lucas S.M."/>
            <person name="Robertson H.M."/>
            <person name="Bork P."/>
            <person name="Koonin E.V."/>
            <person name="Zdobnov E.M."/>
            <person name="Grigoriev I.V."/>
            <person name="Lynch M."/>
            <person name="Boore J.L."/>
        </authorList>
    </citation>
    <scope>NUCLEOTIDE SEQUENCE [LARGE SCALE GENOMIC DNA]</scope>
</reference>
<dbReference type="Gene3D" id="3.60.10.10">
    <property type="entry name" value="Endonuclease/exonuclease/phosphatase"/>
    <property type="match status" value="1"/>
</dbReference>
<dbReference type="STRING" id="6669.E9HH79"/>
<gene>
    <name evidence="2" type="ORF">DAPPUDRAFT_114159</name>
</gene>
<dbReference type="PhylomeDB" id="E9HH79"/>